<reference evidence="1" key="1">
    <citation type="submission" date="2023-03" db="EMBL/GenBank/DDBJ databases">
        <title>Chromosome-scale reference genome and RAD-based genetic map of yellow starthistle (Centaurea solstitialis) reveal putative structural variation and QTLs associated with invader traits.</title>
        <authorList>
            <person name="Reatini B."/>
            <person name="Cang F.A."/>
            <person name="Jiang Q."/>
            <person name="Mckibben M.T.W."/>
            <person name="Barker M.S."/>
            <person name="Rieseberg L.H."/>
            <person name="Dlugosch K.M."/>
        </authorList>
    </citation>
    <scope>NUCLEOTIDE SEQUENCE</scope>
    <source>
        <strain evidence="1">CAN-66</strain>
        <tissue evidence="1">Leaf</tissue>
    </source>
</reference>
<gene>
    <name evidence="1" type="ORF">OSB04_012265</name>
</gene>
<protein>
    <submittedName>
        <fullName evidence="1">Uncharacterized protein</fullName>
    </submittedName>
</protein>
<comment type="caution">
    <text evidence="1">The sequence shown here is derived from an EMBL/GenBank/DDBJ whole genome shotgun (WGS) entry which is preliminary data.</text>
</comment>
<accession>A0AA38TLQ6</accession>
<dbReference type="EMBL" id="JARYMX010000003">
    <property type="protein sequence ID" value="KAJ9557651.1"/>
    <property type="molecule type" value="Genomic_DNA"/>
</dbReference>
<evidence type="ECO:0000313" key="1">
    <source>
        <dbReference type="EMBL" id="KAJ9557651.1"/>
    </source>
</evidence>
<name>A0AA38TLQ6_9ASTR</name>
<dbReference type="AlphaFoldDB" id="A0AA38TLQ6"/>
<keyword evidence="2" id="KW-1185">Reference proteome</keyword>
<dbReference type="Proteomes" id="UP001172457">
    <property type="component" value="Chromosome 3"/>
</dbReference>
<organism evidence="1 2">
    <name type="scientific">Centaurea solstitialis</name>
    <name type="common">yellow star-thistle</name>
    <dbReference type="NCBI Taxonomy" id="347529"/>
    <lineage>
        <taxon>Eukaryota</taxon>
        <taxon>Viridiplantae</taxon>
        <taxon>Streptophyta</taxon>
        <taxon>Embryophyta</taxon>
        <taxon>Tracheophyta</taxon>
        <taxon>Spermatophyta</taxon>
        <taxon>Magnoliopsida</taxon>
        <taxon>eudicotyledons</taxon>
        <taxon>Gunneridae</taxon>
        <taxon>Pentapetalae</taxon>
        <taxon>asterids</taxon>
        <taxon>campanulids</taxon>
        <taxon>Asterales</taxon>
        <taxon>Asteraceae</taxon>
        <taxon>Carduoideae</taxon>
        <taxon>Cardueae</taxon>
        <taxon>Centaureinae</taxon>
        <taxon>Centaurea</taxon>
    </lineage>
</organism>
<evidence type="ECO:0000313" key="2">
    <source>
        <dbReference type="Proteomes" id="UP001172457"/>
    </source>
</evidence>
<sequence length="104" mass="12180">MAVEKTVVVNDKVSVERSRRCLSDFCGYLLANQGSGSGVDKGKGPMRGKRRRRFRWFWHRYSIEYLYITSNKYDQKRILEKLRGFSSGLYVTTIQNIESNLIIH</sequence>
<proteinExistence type="predicted"/>